<dbReference type="EMBL" id="KV427648">
    <property type="protein sequence ID" value="KZT02960.1"/>
    <property type="molecule type" value="Genomic_DNA"/>
</dbReference>
<keyword evidence="10" id="KW-1185">Reference proteome</keyword>
<dbReference type="STRING" id="1314785.A0A165CK60"/>
<evidence type="ECO:0000313" key="9">
    <source>
        <dbReference type="EMBL" id="KZT02960.1"/>
    </source>
</evidence>
<dbReference type="InterPro" id="IPR037218">
    <property type="entry name" value="PTPA_sf"/>
</dbReference>
<comment type="function">
    <text evidence="7">PPIases accelerate the folding of proteins. It catalyzes the cis-trans isomerization of proline imidic peptide bonds in oligopeptides. Acts as a regulatory subunit for PP2A-like phosphatases modulating their activity or substrate specificity, probably by inducing a conformational change in the catalytic subunit, a direct target of the PPIase. Can reactivate inactive phosphatase PP2A-phosphatase methylesterase complexes (PP2Ai) in presence of ATP and Mg(2+) by dissociating the inactive form from the complex.</text>
</comment>
<organism evidence="9 10">
    <name type="scientific">Laetiporus sulphureus 93-53</name>
    <dbReference type="NCBI Taxonomy" id="1314785"/>
    <lineage>
        <taxon>Eukaryota</taxon>
        <taxon>Fungi</taxon>
        <taxon>Dikarya</taxon>
        <taxon>Basidiomycota</taxon>
        <taxon>Agaricomycotina</taxon>
        <taxon>Agaricomycetes</taxon>
        <taxon>Polyporales</taxon>
        <taxon>Laetiporus</taxon>
    </lineage>
</organism>
<comment type="subcellular location">
    <subcellularLocation>
        <location evidence="2 8">Cytoplasm</location>
    </subcellularLocation>
</comment>
<evidence type="ECO:0000256" key="6">
    <source>
        <dbReference type="ARBA" id="ARBA00023235"/>
    </source>
</evidence>
<dbReference type="GO" id="GO:0003755">
    <property type="term" value="F:peptidyl-prolyl cis-trans isomerase activity"/>
    <property type="evidence" value="ECO:0007669"/>
    <property type="project" value="UniProtKB-KW"/>
</dbReference>
<dbReference type="SUPFAM" id="SSF140984">
    <property type="entry name" value="PTPA-like"/>
    <property type="match status" value="1"/>
</dbReference>
<evidence type="ECO:0000256" key="1">
    <source>
        <dbReference type="ARBA" id="ARBA00000971"/>
    </source>
</evidence>
<dbReference type="Pfam" id="PF03095">
    <property type="entry name" value="PTPA"/>
    <property type="match status" value="1"/>
</dbReference>
<evidence type="ECO:0000313" key="10">
    <source>
        <dbReference type="Proteomes" id="UP000076871"/>
    </source>
</evidence>
<feature type="non-terminal residue" evidence="9">
    <location>
        <position position="1"/>
    </location>
</feature>
<dbReference type="InterPro" id="IPR004327">
    <property type="entry name" value="Phstyr_phstse_ac"/>
</dbReference>
<dbReference type="AlphaFoldDB" id="A0A165CK60"/>
<dbReference type="EC" id="5.2.1.8" evidence="8"/>
<dbReference type="PANTHER" id="PTHR10012">
    <property type="entry name" value="SERINE/THREONINE-PROTEIN PHOSPHATASE 2A REGULATORY SUBUNIT B"/>
    <property type="match status" value="1"/>
</dbReference>
<dbReference type="OrthoDB" id="16120at2759"/>
<name>A0A165CK60_9APHY</name>
<evidence type="ECO:0000256" key="4">
    <source>
        <dbReference type="ARBA" id="ARBA00022490"/>
    </source>
</evidence>
<reference evidence="9 10" key="1">
    <citation type="journal article" date="2016" name="Mol. Biol. Evol.">
        <title>Comparative Genomics of Early-Diverging Mushroom-Forming Fungi Provides Insights into the Origins of Lignocellulose Decay Capabilities.</title>
        <authorList>
            <person name="Nagy L.G."/>
            <person name="Riley R."/>
            <person name="Tritt A."/>
            <person name="Adam C."/>
            <person name="Daum C."/>
            <person name="Floudas D."/>
            <person name="Sun H."/>
            <person name="Yadav J.S."/>
            <person name="Pangilinan J."/>
            <person name="Larsson K.H."/>
            <person name="Matsuura K."/>
            <person name="Barry K."/>
            <person name="Labutti K."/>
            <person name="Kuo R."/>
            <person name="Ohm R.A."/>
            <person name="Bhattacharya S.S."/>
            <person name="Shirouzu T."/>
            <person name="Yoshinaga Y."/>
            <person name="Martin F.M."/>
            <person name="Grigoriev I.V."/>
            <person name="Hibbett D.S."/>
        </authorList>
    </citation>
    <scope>NUCLEOTIDE SEQUENCE [LARGE SCALE GENOMIC DNA]</scope>
    <source>
        <strain evidence="9 10">93-53</strain>
    </source>
</reference>
<evidence type="ECO:0000256" key="8">
    <source>
        <dbReference type="RuleBase" id="RU361210"/>
    </source>
</evidence>
<dbReference type="RefSeq" id="XP_040760700.1">
    <property type="nucleotide sequence ID" value="XM_040903326.1"/>
</dbReference>
<feature type="non-terminal residue" evidence="9">
    <location>
        <position position="89"/>
    </location>
</feature>
<keyword evidence="5 8" id="KW-0697">Rotamase</keyword>
<dbReference type="InterPro" id="IPR043170">
    <property type="entry name" value="PTPA_C_lid"/>
</dbReference>
<evidence type="ECO:0000256" key="5">
    <source>
        <dbReference type="ARBA" id="ARBA00023110"/>
    </source>
</evidence>
<dbReference type="GeneID" id="63820357"/>
<comment type="catalytic activity">
    <reaction evidence="1 8">
        <text>[protein]-peptidylproline (omega=180) = [protein]-peptidylproline (omega=0)</text>
        <dbReference type="Rhea" id="RHEA:16237"/>
        <dbReference type="Rhea" id="RHEA-COMP:10747"/>
        <dbReference type="Rhea" id="RHEA-COMP:10748"/>
        <dbReference type="ChEBI" id="CHEBI:83833"/>
        <dbReference type="ChEBI" id="CHEBI:83834"/>
        <dbReference type="EC" id="5.2.1.8"/>
    </reaction>
</comment>
<dbReference type="GO" id="GO:0000159">
    <property type="term" value="C:protein phosphatase type 2A complex"/>
    <property type="evidence" value="ECO:0007669"/>
    <property type="project" value="TreeGrafter"/>
</dbReference>
<dbReference type="PANTHER" id="PTHR10012:SF5">
    <property type="entry name" value="SERINE_THREONINE-PROTEIN PHOSPHATASE 2A ACTIVATOR 2"/>
    <property type="match status" value="1"/>
</dbReference>
<dbReference type="GO" id="GO:0008160">
    <property type="term" value="F:protein tyrosine phosphatase activator activity"/>
    <property type="evidence" value="ECO:0007669"/>
    <property type="project" value="TreeGrafter"/>
</dbReference>
<evidence type="ECO:0000256" key="7">
    <source>
        <dbReference type="ARBA" id="ARBA00025287"/>
    </source>
</evidence>
<proteinExistence type="inferred from homology"/>
<dbReference type="Gene3D" id="1.20.120.1150">
    <property type="match status" value="1"/>
</dbReference>
<gene>
    <name evidence="9" type="ORF">LAESUDRAFT_625247</name>
</gene>
<dbReference type="Proteomes" id="UP000076871">
    <property type="component" value="Unassembled WGS sequence"/>
</dbReference>
<protein>
    <recommendedName>
        <fullName evidence="8">Serine/threonine-protein phosphatase 2A activator</fullName>
        <ecNumber evidence="8">5.2.1.8</ecNumber>
    </recommendedName>
    <alternativeName>
        <fullName evidence="8">Phosphotyrosyl phosphatase activator</fullName>
    </alternativeName>
</protein>
<comment type="similarity">
    <text evidence="3 8">Belongs to the PTPA-type PPIase family.</text>
</comment>
<dbReference type="InParanoid" id="A0A165CK60"/>
<evidence type="ECO:0000256" key="2">
    <source>
        <dbReference type="ARBA" id="ARBA00004496"/>
    </source>
</evidence>
<keyword evidence="4 8" id="KW-0963">Cytoplasm</keyword>
<keyword evidence="6 8" id="KW-0413">Isomerase</keyword>
<dbReference type="GO" id="GO:0005737">
    <property type="term" value="C:cytoplasm"/>
    <property type="evidence" value="ECO:0007669"/>
    <property type="project" value="UniProtKB-SubCell"/>
</dbReference>
<dbReference type="GO" id="GO:0005634">
    <property type="term" value="C:nucleus"/>
    <property type="evidence" value="ECO:0007669"/>
    <property type="project" value="TreeGrafter"/>
</dbReference>
<sequence length="89" mass="9939">IQSTYWLEPTNSHGVCGLDDSGLQDFWVALSSGITGHKYIKLKAIHDSEIVDEHAKHCMYFACIKFVNSVGRTTTASLWLHSPMLDDIS</sequence>
<accession>A0A165CK60</accession>
<evidence type="ECO:0000256" key="3">
    <source>
        <dbReference type="ARBA" id="ARBA00011019"/>
    </source>
</evidence>
<dbReference type="GO" id="GO:0007052">
    <property type="term" value="P:mitotic spindle organization"/>
    <property type="evidence" value="ECO:0007669"/>
    <property type="project" value="TreeGrafter"/>
</dbReference>